<dbReference type="KEGG" id="zal:AZF00_00570"/>
<sequence>MKTNKRWGNGARVDDLDTGKKILLKSAVDCFMTKGIKSTTIEDIAKVANVTRRTVYRYFNGKSDIITALIEIERQRMFYKIKDIATLHDNNFPLMLEECIWFAATYRPPEAGKIDLVSGMNAAEASPHIDTEESDEHWRELLQAPLDAYNARNKRSIKLDDLIKIVGRLVISYRQSPSTKEQFKASMLALML</sequence>
<dbReference type="STRING" id="1470434.AZF00_00570"/>
<evidence type="ECO:0000313" key="5">
    <source>
        <dbReference type="Proteomes" id="UP000074119"/>
    </source>
</evidence>
<dbReference type="PANTHER" id="PTHR43479">
    <property type="entry name" value="ACREF/ENVCD OPERON REPRESSOR-RELATED"/>
    <property type="match status" value="1"/>
</dbReference>
<evidence type="ECO:0000256" key="2">
    <source>
        <dbReference type="PROSITE-ProRule" id="PRU00335"/>
    </source>
</evidence>
<feature type="domain" description="HTH tetR-type" evidence="3">
    <location>
        <begin position="17"/>
        <end position="77"/>
    </location>
</feature>
<evidence type="ECO:0000259" key="3">
    <source>
        <dbReference type="PROSITE" id="PS50977"/>
    </source>
</evidence>
<reference evidence="4 5" key="1">
    <citation type="submission" date="2015-12" db="EMBL/GenBank/DDBJ databases">
        <authorList>
            <person name="Shamseldin A."/>
            <person name="Moawad H."/>
            <person name="Abd El-Rahim W.M."/>
            <person name="Sadowsky M.J."/>
        </authorList>
    </citation>
    <scope>NUCLEOTIDE SEQUENCE [LARGE SCALE GENOMIC DNA]</scope>
    <source>
        <strain evidence="4 5">SM2</strain>
    </source>
</reference>
<dbReference type="InterPro" id="IPR050624">
    <property type="entry name" value="HTH-type_Tx_Regulator"/>
</dbReference>
<organism evidence="4 5">
    <name type="scientific">Zhongshania aliphaticivorans</name>
    <dbReference type="NCBI Taxonomy" id="1470434"/>
    <lineage>
        <taxon>Bacteria</taxon>
        <taxon>Pseudomonadati</taxon>
        <taxon>Pseudomonadota</taxon>
        <taxon>Gammaproteobacteria</taxon>
        <taxon>Cellvibrionales</taxon>
        <taxon>Spongiibacteraceae</taxon>
        <taxon>Zhongshania</taxon>
    </lineage>
</organism>
<protein>
    <recommendedName>
        <fullName evidence="3">HTH tetR-type domain-containing protein</fullName>
    </recommendedName>
</protein>
<dbReference type="InterPro" id="IPR001647">
    <property type="entry name" value="HTH_TetR"/>
</dbReference>
<keyword evidence="1 2" id="KW-0238">DNA-binding</keyword>
<accession>A0A127M0X2</accession>
<dbReference type="PANTHER" id="PTHR43479:SF11">
    <property type="entry name" value="ACREF_ENVCD OPERON REPRESSOR-RELATED"/>
    <property type="match status" value="1"/>
</dbReference>
<dbReference type="Proteomes" id="UP000074119">
    <property type="component" value="Chromosome"/>
</dbReference>
<name>A0A127M0X2_9GAMM</name>
<feature type="DNA-binding region" description="H-T-H motif" evidence="2">
    <location>
        <begin position="40"/>
        <end position="59"/>
    </location>
</feature>
<dbReference type="PRINTS" id="PR00455">
    <property type="entry name" value="HTHTETR"/>
</dbReference>
<dbReference type="EMBL" id="CP014544">
    <property type="protein sequence ID" value="AMO66882.1"/>
    <property type="molecule type" value="Genomic_DNA"/>
</dbReference>
<dbReference type="Pfam" id="PF00440">
    <property type="entry name" value="TetR_N"/>
    <property type="match status" value="1"/>
</dbReference>
<evidence type="ECO:0000313" key="4">
    <source>
        <dbReference type="EMBL" id="AMO66882.1"/>
    </source>
</evidence>
<dbReference type="SUPFAM" id="SSF46689">
    <property type="entry name" value="Homeodomain-like"/>
    <property type="match status" value="1"/>
</dbReference>
<dbReference type="InterPro" id="IPR023772">
    <property type="entry name" value="DNA-bd_HTH_TetR-type_CS"/>
</dbReference>
<proteinExistence type="predicted"/>
<gene>
    <name evidence="4" type="ORF">AZF00_00570</name>
</gene>
<dbReference type="RefSeq" id="WP_008253308.1">
    <property type="nucleotide sequence ID" value="NZ_CP014544.1"/>
</dbReference>
<dbReference type="PROSITE" id="PS50977">
    <property type="entry name" value="HTH_TETR_2"/>
    <property type="match status" value="1"/>
</dbReference>
<dbReference type="InterPro" id="IPR009057">
    <property type="entry name" value="Homeodomain-like_sf"/>
</dbReference>
<dbReference type="Gene3D" id="1.10.357.10">
    <property type="entry name" value="Tetracycline Repressor, domain 2"/>
    <property type="match status" value="1"/>
</dbReference>
<dbReference type="AlphaFoldDB" id="A0A127M0X2"/>
<evidence type="ECO:0000256" key="1">
    <source>
        <dbReference type="ARBA" id="ARBA00023125"/>
    </source>
</evidence>
<dbReference type="PROSITE" id="PS01081">
    <property type="entry name" value="HTH_TETR_1"/>
    <property type="match status" value="1"/>
</dbReference>
<dbReference type="GO" id="GO:0003677">
    <property type="term" value="F:DNA binding"/>
    <property type="evidence" value="ECO:0007669"/>
    <property type="project" value="UniProtKB-UniRule"/>
</dbReference>